<gene>
    <name evidence="5" type="ORF">GALL_192830</name>
</gene>
<dbReference type="InterPro" id="IPR050807">
    <property type="entry name" value="TransReg_Diox_bact_type"/>
</dbReference>
<dbReference type="GO" id="GO:0005829">
    <property type="term" value="C:cytosol"/>
    <property type="evidence" value="ECO:0007669"/>
    <property type="project" value="TreeGrafter"/>
</dbReference>
<dbReference type="GO" id="GO:0003700">
    <property type="term" value="F:DNA-binding transcription factor activity"/>
    <property type="evidence" value="ECO:0007669"/>
    <property type="project" value="TreeGrafter"/>
</dbReference>
<dbReference type="Gene3D" id="1.10.260.40">
    <property type="entry name" value="lambda repressor-like DNA-binding domains"/>
    <property type="match status" value="1"/>
</dbReference>
<accession>A0A1J5RSF7</accession>
<dbReference type="PANTHER" id="PTHR46797:SF23">
    <property type="entry name" value="HTH-TYPE TRANSCRIPTIONAL REGULATOR SUTR"/>
    <property type="match status" value="1"/>
</dbReference>
<comment type="caution">
    <text evidence="5">The sequence shown here is derived from an EMBL/GenBank/DDBJ whole genome shotgun (WGS) entry which is preliminary data.</text>
</comment>
<dbReference type="PANTHER" id="PTHR46797">
    <property type="entry name" value="HTH-TYPE TRANSCRIPTIONAL REGULATOR"/>
    <property type="match status" value="1"/>
</dbReference>
<evidence type="ECO:0000259" key="4">
    <source>
        <dbReference type="PROSITE" id="PS50943"/>
    </source>
</evidence>
<dbReference type="Pfam" id="PF01381">
    <property type="entry name" value="HTH_3"/>
    <property type="match status" value="1"/>
</dbReference>
<name>A0A1J5RSF7_9ZZZZ</name>
<dbReference type="SUPFAM" id="SSF47413">
    <property type="entry name" value="lambda repressor-like DNA-binding domains"/>
    <property type="match status" value="1"/>
</dbReference>
<protein>
    <submittedName>
        <fullName evidence="5">Anaerobic benzoate catabolism transcriptional regulator</fullName>
    </submittedName>
</protein>
<proteinExistence type="predicted"/>
<organism evidence="5">
    <name type="scientific">mine drainage metagenome</name>
    <dbReference type="NCBI Taxonomy" id="410659"/>
    <lineage>
        <taxon>unclassified sequences</taxon>
        <taxon>metagenomes</taxon>
        <taxon>ecological metagenomes</taxon>
    </lineage>
</organism>
<sequence length="93" mass="10380">MPVVNTVSMRNPTQKFSAQLLFASNVRRLRLERNLTQELLAEGAGLHTNYISSVERGQRNISIGNIERIACALGVTMAELLTEPDKPRKTNTK</sequence>
<keyword evidence="3" id="KW-0804">Transcription</keyword>
<dbReference type="InterPro" id="IPR001387">
    <property type="entry name" value="Cro/C1-type_HTH"/>
</dbReference>
<evidence type="ECO:0000313" key="5">
    <source>
        <dbReference type="EMBL" id="OIQ98625.1"/>
    </source>
</evidence>
<dbReference type="CDD" id="cd00093">
    <property type="entry name" value="HTH_XRE"/>
    <property type="match status" value="1"/>
</dbReference>
<keyword evidence="1" id="KW-0805">Transcription regulation</keyword>
<evidence type="ECO:0000256" key="1">
    <source>
        <dbReference type="ARBA" id="ARBA00023015"/>
    </source>
</evidence>
<keyword evidence="2" id="KW-0238">DNA-binding</keyword>
<feature type="domain" description="HTH cro/C1-type" evidence="4">
    <location>
        <begin position="26"/>
        <end position="80"/>
    </location>
</feature>
<dbReference type="InterPro" id="IPR010982">
    <property type="entry name" value="Lambda_DNA-bd_dom_sf"/>
</dbReference>
<evidence type="ECO:0000256" key="2">
    <source>
        <dbReference type="ARBA" id="ARBA00023125"/>
    </source>
</evidence>
<dbReference type="SMART" id="SM00530">
    <property type="entry name" value="HTH_XRE"/>
    <property type="match status" value="1"/>
</dbReference>
<dbReference type="PROSITE" id="PS50943">
    <property type="entry name" value="HTH_CROC1"/>
    <property type="match status" value="1"/>
</dbReference>
<reference evidence="5" key="1">
    <citation type="submission" date="2016-10" db="EMBL/GenBank/DDBJ databases">
        <title>Sequence of Gallionella enrichment culture.</title>
        <authorList>
            <person name="Poehlein A."/>
            <person name="Muehling M."/>
            <person name="Daniel R."/>
        </authorList>
    </citation>
    <scope>NUCLEOTIDE SEQUENCE</scope>
</reference>
<dbReference type="EMBL" id="MLJW01000116">
    <property type="protein sequence ID" value="OIQ98625.1"/>
    <property type="molecule type" value="Genomic_DNA"/>
</dbReference>
<evidence type="ECO:0000256" key="3">
    <source>
        <dbReference type="ARBA" id="ARBA00023163"/>
    </source>
</evidence>
<dbReference type="AlphaFoldDB" id="A0A1J5RSF7"/>
<dbReference type="GO" id="GO:0003677">
    <property type="term" value="F:DNA binding"/>
    <property type="evidence" value="ECO:0007669"/>
    <property type="project" value="UniProtKB-KW"/>
</dbReference>